<dbReference type="EMBL" id="JBHFNR010000166">
    <property type="protein sequence ID" value="MFB2895702.1"/>
    <property type="molecule type" value="Genomic_DNA"/>
</dbReference>
<dbReference type="RefSeq" id="WP_413265337.1">
    <property type="nucleotide sequence ID" value="NZ_JBHFNR010000166.1"/>
</dbReference>
<evidence type="ECO:0008006" key="3">
    <source>
        <dbReference type="Google" id="ProtNLM"/>
    </source>
</evidence>
<accession>A0ABV4XVL0</accession>
<organism evidence="1 2">
    <name type="scientific">Floridaenema flaviceps BLCC-F50</name>
    <dbReference type="NCBI Taxonomy" id="3153642"/>
    <lineage>
        <taxon>Bacteria</taxon>
        <taxon>Bacillati</taxon>
        <taxon>Cyanobacteriota</taxon>
        <taxon>Cyanophyceae</taxon>
        <taxon>Oscillatoriophycideae</taxon>
        <taxon>Aerosakkonematales</taxon>
        <taxon>Aerosakkonemataceae</taxon>
        <taxon>Floridanema</taxon>
        <taxon>Floridanema flaviceps</taxon>
    </lineage>
</organism>
<proteinExistence type="predicted"/>
<keyword evidence="2" id="KW-1185">Reference proteome</keyword>
<protein>
    <recommendedName>
        <fullName evidence="3">PEP-CTERM protein-sorting domain-containing protein</fullName>
    </recommendedName>
</protein>
<evidence type="ECO:0000313" key="2">
    <source>
        <dbReference type="Proteomes" id="UP001576784"/>
    </source>
</evidence>
<reference evidence="1 2" key="1">
    <citation type="submission" date="2024-09" db="EMBL/GenBank/DDBJ databases">
        <title>Floridaenema gen nov. (Aerosakkonemataceae, Aerosakkonematales ord. nov., Cyanobacteria) from benthic tropical and subtropical fresh waters, with the description of four new species.</title>
        <authorList>
            <person name="Moretto J.A."/>
            <person name="Berthold D.E."/>
            <person name="Lefler F.W."/>
            <person name="Huang I.-S."/>
            <person name="Laughinghouse H. IV."/>
        </authorList>
    </citation>
    <scope>NUCLEOTIDE SEQUENCE [LARGE SCALE GENOMIC DNA]</scope>
    <source>
        <strain evidence="1 2">BLCC-F50</strain>
    </source>
</reference>
<dbReference type="Proteomes" id="UP001576784">
    <property type="component" value="Unassembled WGS sequence"/>
</dbReference>
<sequence length="251" mass="26317">MKEVKKIIFHKSLSAIAWTGLIAIFATFPLPVKAITLVTERTALEGNDQLNWSSLGSAQPFNFLLNSFTATSLGGLGLKVDIPLPTEPGITSPLVFQTLPPPSGIPTNFASGDFVLLTGLRLGTFPAVGNPGPLTITFAQPVLGAGTQIAVDDTTKFTAFIQAFDTTDNLLGSFQLLGTSSTNLDNSAIFLGISSDTANISRLVFSSSVPNRAVGINSLSLVTNRSVPEPSLTIGLLALTTLAASSKLRRN</sequence>
<name>A0ABV4XVL0_9CYAN</name>
<comment type="caution">
    <text evidence="1">The sequence shown here is derived from an EMBL/GenBank/DDBJ whole genome shotgun (WGS) entry which is preliminary data.</text>
</comment>
<evidence type="ECO:0000313" key="1">
    <source>
        <dbReference type="EMBL" id="MFB2895702.1"/>
    </source>
</evidence>
<gene>
    <name evidence="1" type="ORF">ACE1CI_22575</name>
</gene>